<feature type="chain" id="PRO_5030640946" evidence="2">
    <location>
        <begin position="20"/>
        <end position="206"/>
    </location>
</feature>
<organism evidence="3">
    <name type="scientific">Noctiluca scintillans</name>
    <name type="common">Sea sparkle</name>
    <name type="synonym">Red tide dinoflagellate</name>
    <dbReference type="NCBI Taxonomy" id="2966"/>
    <lineage>
        <taxon>Eukaryota</taxon>
        <taxon>Sar</taxon>
        <taxon>Alveolata</taxon>
        <taxon>Dinophyceae</taxon>
        <taxon>Noctilucales</taxon>
        <taxon>Noctilucaceae</taxon>
        <taxon>Noctiluca</taxon>
    </lineage>
</organism>
<sequence length="206" mass="22273">MPSRLAWCLACYCVFRGHAARISSDLDDDANEDVDAHGEDREGVFSSVAELDTGALGAIEDAAELGNSGAELDIKSDERRSRVIGGGGQHSSTRRRKWGYLEHVAEGYAYNRGRSHGHSWSGSRGRGHHYDRSHSHGGGHYHGGYHSHSGKGKGSHRGHHWLEVKAEEEPRIKSEAVMETSTTVGTGAFTELARGGEDSVKAIVEG</sequence>
<feature type="signal peptide" evidence="2">
    <location>
        <begin position="1"/>
        <end position="19"/>
    </location>
</feature>
<evidence type="ECO:0000313" key="3">
    <source>
        <dbReference type="EMBL" id="CAD8864100.1"/>
    </source>
</evidence>
<gene>
    <name evidence="3" type="ORF">NSCI0253_LOCUS38455</name>
</gene>
<proteinExistence type="predicted"/>
<feature type="compositionally biased region" description="Basic residues" evidence="1">
    <location>
        <begin position="135"/>
        <end position="157"/>
    </location>
</feature>
<accession>A0A7S1AT53</accession>
<reference evidence="3" key="1">
    <citation type="submission" date="2021-01" db="EMBL/GenBank/DDBJ databases">
        <authorList>
            <person name="Corre E."/>
            <person name="Pelletier E."/>
            <person name="Niang G."/>
            <person name="Scheremetjew M."/>
            <person name="Finn R."/>
            <person name="Kale V."/>
            <person name="Holt S."/>
            <person name="Cochrane G."/>
            <person name="Meng A."/>
            <person name="Brown T."/>
            <person name="Cohen L."/>
        </authorList>
    </citation>
    <scope>NUCLEOTIDE SEQUENCE</scope>
</reference>
<evidence type="ECO:0000256" key="2">
    <source>
        <dbReference type="SAM" id="SignalP"/>
    </source>
</evidence>
<dbReference type="EMBL" id="HBFQ01054076">
    <property type="protein sequence ID" value="CAD8864100.1"/>
    <property type="molecule type" value="Transcribed_RNA"/>
</dbReference>
<feature type="region of interest" description="Disordered" evidence="1">
    <location>
        <begin position="115"/>
        <end position="157"/>
    </location>
</feature>
<name>A0A7S1AT53_NOCSC</name>
<protein>
    <submittedName>
        <fullName evidence="3">Uncharacterized protein</fullName>
    </submittedName>
</protein>
<evidence type="ECO:0000256" key="1">
    <source>
        <dbReference type="SAM" id="MobiDB-lite"/>
    </source>
</evidence>
<dbReference type="AlphaFoldDB" id="A0A7S1AT53"/>
<keyword evidence="2" id="KW-0732">Signal</keyword>